<dbReference type="SUPFAM" id="SSF141868">
    <property type="entry name" value="EAL domain-like"/>
    <property type="match status" value="1"/>
</dbReference>
<evidence type="ECO:0000313" key="3">
    <source>
        <dbReference type="EMBL" id="KDN27537.1"/>
    </source>
</evidence>
<evidence type="ECO:0008006" key="5">
    <source>
        <dbReference type="Google" id="ProtNLM"/>
    </source>
</evidence>
<evidence type="ECO:0000259" key="1">
    <source>
        <dbReference type="Pfam" id="PF00563"/>
    </source>
</evidence>
<dbReference type="AlphaFoldDB" id="A0A066UNS1"/>
<dbReference type="Gene3D" id="1.10.3210.10">
    <property type="entry name" value="Hypothetical protein af1432"/>
    <property type="match status" value="1"/>
</dbReference>
<dbReference type="Proteomes" id="UP000027219">
    <property type="component" value="Unassembled WGS sequence"/>
</dbReference>
<evidence type="ECO:0000313" key="4">
    <source>
        <dbReference type="Proteomes" id="UP000027219"/>
    </source>
</evidence>
<sequence>MLAFVRYTTTHYAKIGTVTISDGFQRKTQHYKNTKMNTYFFAKQAILKKDRSVFGYEVLFRKSGNEPLTSIPDNATDSIISGSLALSPVTRIDTQKYWFFNFCEQDMLNRTYRILPKQKVCLEVLETTVPSKALIQEIKAAKALGYRIAFDDFSPENPWRKYLPLADIIKFDLTKSDLDYIETVMSVCDHPCLYLAEKVETEEEFNQCVDIGMDLFQGYYLERPQLQESDNLSPRQSTLFNILEKVNCKNANKHQIENEIKKDVSTYISIIKMANDISIKISKPIVNIKHAINYLGLYKIQVLVSTIISSELCSNEYLYDKAINRAKMFEFLCRKSNNREMTQCGFFIGLITILDEITHKNGQRIIDSINLEPRVREQIKHRKGELGEVLSLVELLESSGTYLKELPTNITDTTVDDVQAMYNRIYI</sequence>
<protein>
    <recommendedName>
        <fullName evidence="5">EAL domain-containing protein</fullName>
    </recommendedName>
</protein>
<name>A0A066UNS1_9VIBR</name>
<dbReference type="PANTHER" id="PTHR33525:SF4">
    <property type="entry name" value="CYCLIC DI-GMP PHOSPHODIESTERASE CDGJ"/>
    <property type="match status" value="1"/>
</dbReference>
<proteinExistence type="predicted"/>
<dbReference type="OrthoDB" id="9804751at2"/>
<dbReference type="STRING" id="212667.VFDL14_18920"/>
<dbReference type="InterPro" id="IPR001633">
    <property type="entry name" value="EAL_dom"/>
</dbReference>
<accession>A0A066UNS1</accession>
<organism evidence="3 4">
    <name type="scientific">Vibrio fortis</name>
    <dbReference type="NCBI Taxonomy" id="212667"/>
    <lineage>
        <taxon>Bacteria</taxon>
        <taxon>Pseudomonadati</taxon>
        <taxon>Pseudomonadota</taxon>
        <taxon>Gammaproteobacteria</taxon>
        <taxon>Vibrionales</taxon>
        <taxon>Vibrionaceae</taxon>
        <taxon>Vibrio</taxon>
    </lineage>
</organism>
<dbReference type="Gene3D" id="3.20.20.450">
    <property type="entry name" value="EAL domain"/>
    <property type="match status" value="1"/>
</dbReference>
<dbReference type="Pfam" id="PF08668">
    <property type="entry name" value="HDOD"/>
    <property type="match status" value="1"/>
</dbReference>
<dbReference type="InterPro" id="IPR013976">
    <property type="entry name" value="HDOD"/>
</dbReference>
<feature type="domain" description="HDOD" evidence="2">
    <location>
        <begin position="237"/>
        <end position="317"/>
    </location>
</feature>
<dbReference type="SUPFAM" id="SSF109604">
    <property type="entry name" value="HD-domain/PDEase-like"/>
    <property type="match status" value="1"/>
</dbReference>
<feature type="domain" description="EAL" evidence="1">
    <location>
        <begin position="108"/>
        <end position="224"/>
    </location>
</feature>
<dbReference type="InterPro" id="IPR035919">
    <property type="entry name" value="EAL_sf"/>
</dbReference>
<comment type="caution">
    <text evidence="3">The sequence shown here is derived from an EMBL/GenBank/DDBJ whole genome shotgun (WGS) entry which is preliminary data.</text>
</comment>
<keyword evidence="4" id="KW-1185">Reference proteome</keyword>
<dbReference type="InterPro" id="IPR014408">
    <property type="entry name" value="dGMP_Pdiesterase_EAL/HD-GYP"/>
</dbReference>
<evidence type="ECO:0000259" key="2">
    <source>
        <dbReference type="Pfam" id="PF08668"/>
    </source>
</evidence>
<dbReference type="InterPro" id="IPR052340">
    <property type="entry name" value="RNase_Y/CdgJ"/>
</dbReference>
<dbReference type="RefSeq" id="WP_032552354.1">
    <property type="nucleotide sequence ID" value="NZ_JFFR01000027.1"/>
</dbReference>
<dbReference type="EMBL" id="JFFR01000027">
    <property type="protein sequence ID" value="KDN27537.1"/>
    <property type="molecule type" value="Genomic_DNA"/>
</dbReference>
<dbReference type="PIRSF" id="PIRSF003180">
    <property type="entry name" value="DiGMPpdiest_YuxH"/>
    <property type="match status" value="1"/>
</dbReference>
<reference evidence="3 4" key="1">
    <citation type="submission" date="2014-02" db="EMBL/GenBank/DDBJ databases">
        <title>Vibrio fortis Dalian14 Genome Sequencing.</title>
        <authorList>
            <person name="Wang Y."/>
            <person name="Song L."/>
            <person name="Liu G."/>
            <person name="Ding J."/>
        </authorList>
    </citation>
    <scope>NUCLEOTIDE SEQUENCE [LARGE SCALE GENOMIC DNA]</scope>
    <source>
        <strain evidence="3 4">Dalian14</strain>
    </source>
</reference>
<gene>
    <name evidence="3" type="ORF">VFDL14_18920</name>
</gene>
<dbReference type="Pfam" id="PF00563">
    <property type="entry name" value="EAL"/>
    <property type="match status" value="1"/>
</dbReference>
<dbReference type="PANTHER" id="PTHR33525">
    <property type="match status" value="1"/>
</dbReference>